<dbReference type="GO" id="GO:0009252">
    <property type="term" value="P:peptidoglycan biosynthetic process"/>
    <property type="evidence" value="ECO:0007669"/>
    <property type="project" value="UniProtKB-UniRule"/>
</dbReference>
<reference evidence="18 19" key="1">
    <citation type="journal article" date="2016" name="Nat. Commun.">
        <title>Thousands of microbial genomes shed light on interconnected biogeochemical processes in an aquifer system.</title>
        <authorList>
            <person name="Anantharaman K."/>
            <person name="Brown C.T."/>
            <person name="Hug L.A."/>
            <person name="Sharon I."/>
            <person name="Castelle C.J."/>
            <person name="Probst A.J."/>
            <person name="Thomas B.C."/>
            <person name="Singh A."/>
            <person name="Wilkins M.J."/>
            <person name="Karaoz U."/>
            <person name="Brodie E.L."/>
            <person name="Williams K.H."/>
            <person name="Hubbard S.S."/>
            <person name="Banfield J.F."/>
        </authorList>
    </citation>
    <scope>NUCLEOTIDE SEQUENCE [LARGE SCALE GENOMIC DNA]</scope>
</reference>
<dbReference type="NCBIfam" id="NF010480">
    <property type="entry name" value="PRK13905.1"/>
    <property type="match status" value="1"/>
</dbReference>
<dbReference type="Gene3D" id="3.30.43.10">
    <property type="entry name" value="Uridine Diphospho-n-acetylenolpyruvylglucosamine Reductase, domain 2"/>
    <property type="match status" value="1"/>
</dbReference>
<comment type="catalytic activity">
    <reaction evidence="15 16">
        <text>UDP-N-acetyl-alpha-D-muramate + NADP(+) = UDP-N-acetyl-3-O-(1-carboxyvinyl)-alpha-D-glucosamine + NADPH + H(+)</text>
        <dbReference type="Rhea" id="RHEA:12248"/>
        <dbReference type="ChEBI" id="CHEBI:15378"/>
        <dbReference type="ChEBI" id="CHEBI:57783"/>
        <dbReference type="ChEBI" id="CHEBI:58349"/>
        <dbReference type="ChEBI" id="CHEBI:68483"/>
        <dbReference type="ChEBI" id="CHEBI:70757"/>
        <dbReference type="EC" id="1.3.1.98"/>
    </reaction>
</comment>
<gene>
    <name evidence="16" type="primary">murB</name>
    <name evidence="18" type="ORF">A3B04_03855</name>
</gene>
<evidence type="ECO:0000256" key="15">
    <source>
        <dbReference type="ARBA" id="ARBA00048914"/>
    </source>
</evidence>
<sequence>MFLESKPENLQENISLAKHTTFRIGGPARYFCAVQNEEELISAIRWAKDNSLPFFILGGGSNLLVSDDGYEGLIIKMQNVNLKMPNDNVKLRGNHVALRNVELRGNHVALRNVKCKIECDAGVSFGKIIMEASKQGYSGAEWGFGIPGTIGGAICGNAGRLGQAMAQIVESVTVLDENLNIKTLSKSECEFGYRESRFKKTHEIILSATLVFAKKEQAEIDEVLNQAKEVVKHSPPYPSAGCIFKNYNVKGDSDKLLKNYPELKERVRGGRAERGLSQAQLGGKLGAGFLIDQCDLAGRQIGGAKVWEGHANYIVNVGGAKAEDVLALIALVKKSVKEKWGIELEDEVRYLGNFKL</sequence>
<evidence type="ECO:0000256" key="7">
    <source>
        <dbReference type="ARBA" id="ARBA00022630"/>
    </source>
</evidence>
<name>A0A1G2FR87_9BACT</name>
<evidence type="ECO:0000256" key="13">
    <source>
        <dbReference type="ARBA" id="ARBA00023306"/>
    </source>
</evidence>
<dbReference type="SUPFAM" id="SSF56194">
    <property type="entry name" value="Uridine diphospho-N-Acetylenolpyruvylglucosamine reductase, MurB, C-terminal domain"/>
    <property type="match status" value="1"/>
</dbReference>
<protein>
    <recommendedName>
        <fullName evidence="16">UDP-N-acetylenolpyruvoylglucosamine reductase</fullName>
        <ecNumber evidence="16">1.3.1.98</ecNumber>
    </recommendedName>
    <alternativeName>
        <fullName evidence="16">UDP-N-acetylmuramate dehydrogenase</fullName>
    </alternativeName>
</protein>
<keyword evidence="8 16" id="KW-0274">FAD</keyword>
<comment type="function">
    <text evidence="2 16">Cell wall formation.</text>
</comment>
<evidence type="ECO:0000256" key="3">
    <source>
        <dbReference type="ARBA" id="ARBA00004496"/>
    </source>
</evidence>
<keyword evidence="14 16" id="KW-0961">Cell wall biogenesis/degradation</keyword>
<dbReference type="InterPro" id="IPR006094">
    <property type="entry name" value="Oxid_FAD_bind_N"/>
</dbReference>
<dbReference type="InterPro" id="IPR016167">
    <property type="entry name" value="FAD-bd_PCMH_sub1"/>
</dbReference>
<accession>A0A1G2FR87</accession>
<feature type="active site" evidence="16">
    <location>
        <position position="347"/>
    </location>
</feature>
<comment type="caution">
    <text evidence="18">The sequence shown here is derived from an EMBL/GenBank/DDBJ whole genome shotgun (WGS) entry which is preliminary data.</text>
</comment>
<dbReference type="PANTHER" id="PTHR21071:SF4">
    <property type="entry name" value="UDP-N-ACETYLENOLPYRUVOYLGLUCOSAMINE REDUCTASE"/>
    <property type="match status" value="1"/>
</dbReference>
<dbReference type="Pfam" id="PF01565">
    <property type="entry name" value="FAD_binding_4"/>
    <property type="match status" value="1"/>
</dbReference>
<comment type="pathway">
    <text evidence="4 16">Cell wall biogenesis; peptidoglycan biosynthesis.</text>
</comment>
<dbReference type="InterPro" id="IPR036318">
    <property type="entry name" value="FAD-bd_PCMH-like_sf"/>
</dbReference>
<dbReference type="GO" id="GO:0071949">
    <property type="term" value="F:FAD binding"/>
    <property type="evidence" value="ECO:0007669"/>
    <property type="project" value="InterPro"/>
</dbReference>
<keyword evidence="6 16" id="KW-0132">Cell division</keyword>
<evidence type="ECO:0000259" key="17">
    <source>
        <dbReference type="PROSITE" id="PS51387"/>
    </source>
</evidence>
<dbReference type="GO" id="GO:0051301">
    <property type="term" value="P:cell division"/>
    <property type="evidence" value="ECO:0007669"/>
    <property type="project" value="UniProtKB-KW"/>
</dbReference>
<dbReference type="InterPro" id="IPR036635">
    <property type="entry name" value="MurB_C_sf"/>
</dbReference>
<feature type="domain" description="FAD-binding PCMH-type" evidence="17">
    <location>
        <begin position="23"/>
        <end position="215"/>
    </location>
</feature>
<dbReference type="Proteomes" id="UP000177126">
    <property type="component" value="Unassembled WGS sequence"/>
</dbReference>
<dbReference type="PROSITE" id="PS51387">
    <property type="entry name" value="FAD_PCMH"/>
    <property type="match status" value="1"/>
</dbReference>
<dbReference type="EC" id="1.3.1.98" evidence="16"/>
<keyword evidence="5 16" id="KW-0963">Cytoplasm</keyword>
<dbReference type="InterPro" id="IPR016166">
    <property type="entry name" value="FAD-bd_PCMH"/>
</dbReference>
<feature type="active site" evidence="16">
    <location>
        <position position="194"/>
    </location>
</feature>
<dbReference type="Pfam" id="PF02873">
    <property type="entry name" value="MurB_C"/>
    <property type="match status" value="1"/>
</dbReference>
<evidence type="ECO:0000256" key="4">
    <source>
        <dbReference type="ARBA" id="ARBA00004752"/>
    </source>
</evidence>
<evidence type="ECO:0000256" key="16">
    <source>
        <dbReference type="HAMAP-Rule" id="MF_00037"/>
    </source>
</evidence>
<evidence type="ECO:0000256" key="10">
    <source>
        <dbReference type="ARBA" id="ARBA00022960"/>
    </source>
</evidence>
<evidence type="ECO:0000256" key="14">
    <source>
        <dbReference type="ARBA" id="ARBA00023316"/>
    </source>
</evidence>
<dbReference type="GO" id="GO:0005829">
    <property type="term" value="C:cytosol"/>
    <property type="evidence" value="ECO:0007669"/>
    <property type="project" value="TreeGrafter"/>
</dbReference>
<evidence type="ECO:0000256" key="12">
    <source>
        <dbReference type="ARBA" id="ARBA00023002"/>
    </source>
</evidence>
<dbReference type="GO" id="GO:0071555">
    <property type="term" value="P:cell wall organization"/>
    <property type="evidence" value="ECO:0007669"/>
    <property type="project" value="UniProtKB-KW"/>
</dbReference>
<evidence type="ECO:0000313" key="18">
    <source>
        <dbReference type="EMBL" id="OGZ40140.1"/>
    </source>
</evidence>
<dbReference type="HAMAP" id="MF_00037">
    <property type="entry name" value="MurB"/>
    <property type="match status" value="1"/>
</dbReference>
<dbReference type="Gene3D" id="3.30.465.10">
    <property type="match status" value="1"/>
</dbReference>
<keyword evidence="7 16" id="KW-0285">Flavoprotein</keyword>
<dbReference type="EMBL" id="MHNF01000039">
    <property type="protein sequence ID" value="OGZ40140.1"/>
    <property type="molecule type" value="Genomic_DNA"/>
</dbReference>
<comment type="similarity">
    <text evidence="16">Belongs to the MurB family.</text>
</comment>
<dbReference type="NCBIfam" id="TIGR00179">
    <property type="entry name" value="murB"/>
    <property type="match status" value="1"/>
</dbReference>
<evidence type="ECO:0000256" key="5">
    <source>
        <dbReference type="ARBA" id="ARBA00022490"/>
    </source>
</evidence>
<comment type="cofactor">
    <cofactor evidence="1 16">
        <name>FAD</name>
        <dbReference type="ChEBI" id="CHEBI:57692"/>
    </cofactor>
</comment>
<keyword evidence="13 16" id="KW-0131">Cell cycle</keyword>
<keyword evidence="11 16" id="KW-0573">Peptidoglycan synthesis</keyword>
<keyword evidence="9 16" id="KW-0521">NADP</keyword>
<dbReference type="InterPro" id="IPR016169">
    <property type="entry name" value="FAD-bd_PCMH_sub2"/>
</dbReference>
<dbReference type="AlphaFoldDB" id="A0A1G2FR87"/>
<organism evidence="18 19">
    <name type="scientific">Candidatus Portnoybacteria bacterium RIFCSPLOWO2_02_FULL_39_11</name>
    <dbReference type="NCBI Taxonomy" id="1802001"/>
    <lineage>
        <taxon>Bacteria</taxon>
        <taxon>Candidatus Portnoyibacteriota</taxon>
    </lineage>
</organism>
<feature type="active site" description="Proton donor" evidence="16">
    <location>
        <position position="242"/>
    </location>
</feature>
<dbReference type="Gene3D" id="3.90.78.10">
    <property type="entry name" value="UDP-N-acetylenolpyruvoylglucosamine reductase, C-terminal domain"/>
    <property type="match status" value="1"/>
</dbReference>
<keyword evidence="10 16" id="KW-0133">Cell shape</keyword>
<evidence type="ECO:0000256" key="2">
    <source>
        <dbReference type="ARBA" id="ARBA00003921"/>
    </source>
</evidence>
<evidence type="ECO:0000256" key="6">
    <source>
        <dbReference type="ARBA" id="ARBA00022618"/>
    </source>
</evidence>
<dbReference type="SUPFAM" id="SSF56176">
    <property type="entry name" value="FAD-binding/transporter-associated domain-like"/>
    <property type="match status" value="1"/>
</dbReference>
<dbReference type="UniPathway" id="UPA00219"/>
<evidence type="ECO:0000313" key="19">
    <source>
        <dbReference type="Proteomes" id="UP000177126"/>
    </source>
</evidence>
<dbReference type="InterPro" id="IPR003170">
    <property type="entry name" value="MurB"/>
</dbReference>
<proteinExistence type="inferred from homology"/>
<dbReference type="PANTHER" id="PTHR21071">
    <property type="entry name" value="UDP-N-ACETYLENOLPYRUVOYLGLUCOSAMINE REDUCTASE"/>
    <property type="match status" value="1"/>
</dbReference>
<evidence type="ECO:0000256" key="1">
    <source>
        <dbReference type="ARBA" id="ARBA00001974"/>
    </source>
</evidence>
<keyword evidence="12 16" id="KW-0560">Oxidoreductase</keyword>
<evidence type="ECO:0000256" key="9">
    <source>
        <dbReference type="ARBA" id="ARBA00022857"/>
    </source>
</evidence>
<comment type="subcellular location">
    <subcellularLocation>
        <location evidence="3 16">Cytoplasm</location>
    </subcellularLocation>
</comment>
<evidence type="ECO:0000256" key="11">
    <source>
        <dbReference type="ARBA" id="ARBA00022984"/>
    </source>
</evidence>
<dbReference type="InterPro" id="IPR011601">
    <property type="entry name" value="MurB_C"/>
</dbReference>
<dbReference type="GO" id="GO:0008762">
    <property type="term" value="F:UDP-N-acetylmuramate dehydrogenase activity"/>
    <property type="evidence" value="ECO:0007669"/>
    <property type="project" value="UniProtKB-UniRule"/>
</dbReference>
<dbReference type="GO" id="GO:0008360">
    <property type="term" value="P:regulation of cell shape"/>
    <property type="evidence" value="ECO:0007669"/>
    <property type="project" value="UniProtKB-KW"/>
</dbReference>
<evidence type="ECO:0000256" key="8">
    <source>
        <dbReference type="ARBA" id="ARBA00022827"/>
    </source>
</evidence>